<gene>
    <name evidence="2" type="ordered locus">VIT_19s0090g00550</name>
</gene>
<reference evidence="3" key="1">
    <citation type="journal article" date="2007" name="Nature">
        <title>The grapevine genome sequence suggests ancestral hexaploidization in major angiosperm phyla.</title>
        <authorList>
            <consortium name="The French-Italian Public Consortium for Grapevine Genome Characterization."/>
            <person name="Jaillon O."/>
            <person name="Aury J.-M."/>
            <person name="Noel B."/>
            <person name="Policriti A."/>
            <person name="Clepet C."/>
            <person name="Casagrande A."/>
            <person name="Choisne N."/>
            <person name="Aubourg S."/>
            <person name="Vitulo N."/>
            <person name="Jubin C."/>
            <person name="Vezzi A."/>
            <person name="Legeai F."/>
            <person name="Hugueney P."/>
            <person name="Dasilva C."/>
            <person name="Horner D."/>
            <person name="Mica E."/>
            <person name="Jublot D."/>
            <person name="Poulain J."/>
            <person name="Bruyere C."/>
            <person name="Billault A."/>
            <person name="Segurens B."/>
            <person name="Gouyvenoux M."/>
            <person name="Ugarte E."/>
            <person name="Cattonaro F."/>
            <person name="Anthouard V."/>
            <person name="Vico V."/>
            <person name="Del Fabbro C."/>
            <person name="Alaux M."/>
            <person name="Di Gaspero G."/>
            <person name="Dumas V."/>
            <person name="Felice N."/>
            <person name="Paillard S."/>
            <person name="Juman I."/>
            <person name="Moroldo M."/>
            <person name="Scalabrin S."/>
            <person name="Canaguier A."/>
            <person name="Le Clainche I."/>
            <person name="Malacrida G."/>
            <person name="Durand E."/>
            <person name="Pesole G."/>
            <person name="Laucou V."/>
            <person name="Chatelet P."/>
            <person name="Merdinoglu D."/>
            <person name="Delledonne M."/>
            <person name="Pezzotti M."/>
            <person name="Lecharny A."/>
            <person name="Scarpelli C."/>
            <person name="Artiguenave F."/>
            <person name="Pe M.E."/>
            <person name="Valle G."/>
            <person name="Morgante M."/>
            <person name="Caboche M."/>
            <person name="Adam-Blondon A.-F."/>
            <person name="Weissenbach J."/>
            <person name="Quetier F."/>
            <person name="Wincker P."/>
        </authorList>
    </citation>
    <scope>NUCLEOTIDE SEQUENCE [LARGE SCALE GENOMIC DNA]</scope>
    <source>
        <strain evidence="3">cv. Pinot noir / PN40024</strain>
    </source>
</reference>
<proteinExistence type="predicted"/>
<organism evidence="2 3">
    <name type="scientific">Vitis vinifera</name>
    <name type="common">Grape</name>
    <dbReference type="NCBI Taxonomy" id="29760"/>
    <lineage>
        <taxon>Eukaryota</taxon>
        <taxon>Viridiplantae</taxon>
        <taxon>Streptophyta</taxon>
        <taxon>Embryophyta</taxon>
        <taxon>Tracheophyta</taxon>
        <taxon>Spermatophyta</taxon>
        <taxon>Magnoliopsida</taxon>
        <taxon>eudicotyledons</taxon>
        <taxon>Gunneridae</taxon>
        <taxon>Pentapetalae</taxon>
        <taxon>rosids</taxon>
        <taxon>Vitales</taxon>
        <taxon>Vitaceae</taxon>
        <taxon>Viteae</taxon>
        <taxon>Vitis</taxon>
    </lineage>
</organism>
<evidence type="ECO:0000313" key="3">
    <source>
        <dbReference type="Proteomes" id="UP000009183"/>
    </source>
</evidence>
<dbReference type="HOGENOM" id="CLU_3421754_0_0_1"/>
<sequence length="24" mass="2635">MEIGGAKHIGKLKSNQNNTHESQI</sequence>
<accession>F6HEK8</accession>
<dbReference type="AlphaFoldDB" id="F6HEK8"/>
<keyword evidence="3" id="KW-1185">Reference proteome</keyword>
<dbReference type="PaxDb" id="29760-VIT_19s0090g00550.t01"/>
<name>F6HEK8_VITVI</name>
<evidence type="ECO:0000256" key="1">
    <source>
        <dbReference type="SAM" id="MobiDB-lite"/>
    </source>
</evidence>
<dbReference type="EMBL" id="FN595751">
    <property type="protein sequence ID" value="CCB50667.1"/>
    <property type="molecule type" value="Genomic_DNA"/>
</dbReference>
<dbReference type="InParanoid" id="F6HEK8"/>
<dbReference type="Proteomes" id="UP000009183">
    <property type="component" value="Chromosome 19"/>
</dbReference>
<feature type="compositionally biased region" description="Polar residues" evidence="1">
    <location>
        <begin position="13"/>
        <end position="24"/>
    </location>
</feature>
<feature type="region of interest" description="Disordered" evidence="1">
    <location>
        <begin position="1"/>
        <end position="24"/>
    </location>
</feature>
<evidence type="ECO:0000313" key="2">
    <source>
        <dbReference type="EMBL" id="CCB50667.1"/>
    </source>
</evidence>
<protein>
    <submittedName>
        <fullName evidence="2">Uncharacterized protein</fullName>
    </submittedName>
</protein>